<reference evidence="1" key="2">
    <citation type="journal article" date="2020" name="Nat. Commun.">
        <title>Large-scale genome sequencing of mycorrhizal fungi provides insights into the early evolution of symbiotic traits.</title>
        <authorList>
            <person name="Miyauchi S."/>
            <person name="Kiss E."/>
            <person name="Kuo A."/>
            <person name="Drula E."/>
            <person name="Kohler A."/>
            <person name="Sanchez-Garcia M."/>
            <person name="Morin E."/>
            <person name="Andreopoulos B."/>
            <person name="Barry K.W."/>
            <person name="Bonito G."/>
            <person name="Buee M."/>
            <person name="Carver A."/>
            <person name="Chen C."/>
            <person name="Cichocki N."/>
            <person name="Clum A."/>
            <person name="Culley D."/>
            <person name="Crous P.W."/>
            <person name="Fauchery L."/>
            <person name="Girlanda M."/>
            <person name="Hayes R.D."/>
            <person name="Keri Z."/>
            <person name="LaButti K."/>
            <person name="Lipzen A."/>
            <person name="Lombard V."/>
            <person name="Magnuson J."/>
            <person name="Maillard F."/>
            <person name="Murat C."/>
            <person name="Nolan M."/>
            <person name="Ohm R.A."/>
            <person name="Pangilinan J."/>
            <person name="Pereira M.F."/>
            <person name="Perotto S."/>
            <person name="Peter M."/>
            <person name="Pfister S."/>
            <person name="Riley R."/>
            <person name="Sitrit Y."/>
            <person name="Stielow J.B."/>
            <person name="Szollosi G."/>
            <person name="Zifcakova L."/>
            <person name="Stursova M."/>
            <person name="Spatafora J.W."/>
            <person name="Tedersoo L."/>
            <person name="Vaario L.M."/>
            <person name="Yamada A."/>
            <person name="Yan M."/>
            <person name="Wang P."/>
            <person name="Xu J."/>
            <person name="Bruns T."/>
            <person name="Baldrian P."/>
            <person name="Vilgalys R."/>
            <person name="Dunand C."/>
            <person name="Henrissat B."/>
            <person name="Grigoriev I.V."/>
            <person name="Hibbett D."/>
            <person name="Nagy L.G."/>
            <person name="Martin F.M."/>
        </authorList>
    </citation>
    <scope>NUCLEOTIDE SEQUENCE</scope>
    <source>
        <strain evidence="1">Prilba</strain>
    </source>
</reference>
<organism evidence="1 2">
    <name type="scientific">Russula ochroleuca</name>
    <dbReference type="NCBI Taxonomy" id="152965"/>
    <lineage>
        <taxon>Eukaryota</taxon>
        <taxon>Fungi</taxon>
        <taxon>Dikarya</taxon>
        <taxon>Basidiomycota</taxon>
        <taxon>Agaricomycotina</taxon>
        <taxon>Agaricomycetes</taxon>
        <taxon>Russulales</taxon>
        <taxon>Russulaceae</taxon>
        <taxon>Russula</taxon>
    </lineage>
</organism>
<sequence>MEERFCAQSRSSHSVHGNLLGSNVERPIMCLGPSRTAAIADTMTVSNAEIVWRFSRHYSNALAAQRFKLSDQFYSASHFLGEMKAKNMGAIKVLLDVAVNEGNNFKGS</sequence>
<dbReference type="Proteomes" id="UP000759537">
    <property type="component" value="Unassembled WGS sequence"/>
</dbReference>
<reference evidence="1" key="1">
    <citation type="submission" date="2019-10" db="EMBL/GenBank/DDBJ databases">
        <authorList>
            <consortium name="DOE Joint Genome Institute"/>
            <person name="Kuo A."/>
            <person name="Miyauchi S."/>
            <person name="Kiss E."/>
            <person name="Drula E."/>
            <person name="Kohler A."/>
            <person name="Sanchez-Garcia M."/>
            <person name="Andreopoulos B."/>
            <person name="Barry K.W."/>
            <person name="Bonito G."/>
            <person name="Buee M."/>
            <person name="Carver A."/>
            <person name="Chen C."/>
            <person name="Cichocki N."/>
            <person name="Clum A."/>
            <person name="Culley D."/>
            <person name="Crous P.W."/>
            <person name="Fauchery L."/>
            <person name="Girlanda M."/>
            <person name="Hayes R."/>
            <person name="Keri Z."/>
            <person name="LaButti K."/>
            <person name="Lipzen A."/>
            <person name="Lombard V."/>
            <person name="Magnuson J."/>
            <person name="Maillard F."/>
            <person name="Morin E."/>
            <person name="Murat C."/>
            <person name="Nolan M."/>
            <person name="Ohm R."/>
            <person name="Pangilinan J."/>
            <person name="Pereira M."/>
            <person name="Perotto S."/>
            <person name="Peter M."/>
            <person name="Riley R."/>
            <person name="Sitrit Y."/>
            <person name="Stielow B."/>
            <person name="Szollosi G."/>
            <person name="Zifcakova L."/>
            <person name="Stursova M."/>
            <person name="Spatafora J.W."/>
            <person name="Tedersoo L."/>
            <person name="Vaario L.-M."/>
            <person name="Yamada A."/>
            <person name="Yan M."/>
            <person name="Wang P."/>
            <person name="Xu J."/>
            <person name="Bruns T."/>
            <person name="Baldrian P."/>
            <person name="Vilgalys R."/>
            <person name="Henrissat B."/>
            <person name="Grigoriev I.V."/>
            <person name="Hibbett D."/>
            <person name="Nagy L.G."/>
            <person name="Martin F.M."/>
        </authorList>
    </citation>
    <scope>NUCLEOTIDE SEQUENCE</scope>
    <source>
        <strain evidence="1">Prilba</strain>
    </source>
</reference>
<evidence type="ECO:0000313" key="2">
    <source>
        <dbReference type="Proteomes" id="UP000759537"/>
    </source>
</evidence>
<name>A0A9P5T9S1_9AGAM</name>
<gene>
    <name evidence="1" type="ORF">DFH94DRAFT_477898</name>
</gene>
<comment type="caution">
    <text evidence="1">The sequence shown here is derived from an EMBL/GenBank/DDBJ whole genome shotgun (WGS) entry which is preliminary data.</text>
</comment>
<proteinExistence type="predicted"/>
<evidence type="ECO:0000313" key="1">
    <source>
        <dbReference type="EMBL" id="KAF8480452.1"/>
    </source>
</evidence>
<keyword evidence="2" id="KW-1185">Reference proteome</keyword>
<dbReference type="EMBL" id="WHVB01000008">
    <property type="protein sequence ID" value="KAF8480452.1"/>
    <property type="molecule type" value="Genomic_DNA"/>
</dbReference>
<dbReference type="AlphaFoldDB" id="A0A9P5T9S1"/>
<protein>
    <submittedName>
        <fullName evidence="1">Uncharacterized protein</fullName>
    </submittedName>
</protein>
<accession>A0A9P5T9S1</accession>